<evidence type="ECO:0000313" key="1">
    <source>
        <dbReference type="EMBL" id="WFD14205.1"/>
    </source>
</evidence>
<accession>A0AAJ5YVZ0</accession>
<sequence length="564" mass="63574">MRLLLLLLRRGGVSRRAYTTLTPADMLRIQATRGANLELDPRGVDYDLFETPSLEYTHQQREAPAVSDIPAPVLTMQRVLRAGDFAAASRLFEQLEELGTYLDQPLAEYAHASRWCAASGEPRRAVRFLRHIPRSSHSMDTSYQVSQTLLWLVRSGDGAAMQQGMLLAAEYGYVRELRKALVAMYQGPFGGTQEAPRLWCALAALLAAPTTDLARLYGCLVRAQLRGHHAPMHDTLSFPVDAYTQAVLRGEPCRPERMSQHDSDRFMRHVRRDDVARMRSVLLGVLKRGSMPSIEHVATLLCRASRQAWVDMPPSERRDAYRVSTGSFLRPLRKRCLSFPGLWETATLRAREKEGDWHSALRLWQQRFEPVRGVYEPAVHELVSRARPPTLPYVASVTANSERRPERTRHERARIMPTPYAVATVLRAMVRAYGPDGKALAPMYAALVDAAQPGGPTASAACFEAFIAMSSRVDAKRFVSPRVSRTTAQQLPTMWTMLRDMQAACIVPRSSTWTLFLQALLRDRSRAVRCCRVRRRRRMQVSCMCSRACGKRLVRGDGGARFGR</sequence>
<dbReference type="EMBL" id="CP119916">
    <property type="protein sequence ID" value="WFD14205.1"/>
    <property type="molecule type" value="Genomic_DNA"/>
</dbReference>
<keyword evidence="2" id="KW-1185">Reference proteome</keyword>
<dbReference type="Proteomes" id="UP001217582">
    <property type="component" value="Chromosome 1"/>
</dbReference>
<protein>
    <submittedName>
        <fullName evidence="1">Uncharacterized protein</fullName>
    </submittedName>
</protein>
<dbReference type="AlphaFoldDB" id="A0AAJ5YVZ0"/>
<reference evidence="1 2" key="1">
    <citation type="submission" date="2023-03" db="EMBL/GenBank/DDBJ databases">
        <title>Mating type loci evolution in Malassezia.</title>
        <authorList>
            <person name="Coelho M.A."/>
        </authorList>
    </citation>
    <scope>NUCLEOTIDE SEQUENCE [LARGE SCALE GENOMIC DNA]</scope>
    <source>
        <strain evidence="1 2">CBS 13387</strain>
    </source>
</reference>
<organism evidence="1 2">
    <name type="scientific">Malassezia arunalokei</name>
    <dbReference type="NCBI Taxonomy" id="1514897"/>
    <lineage>
        <taxon>Eukaryota</taxon>
        <taxon>Fungi</taxon>
        <taxon>Dikarya</taxon>
        <taxon>Basidiomycota</taxon>
        <taxon>Ustilaginomycotina</taxon>
        <taxon>Malasseziomycetes</taxon>
        <taxon>Malasseziales</taxon>
        <taxon>Malasseziaceae</taxon>
        <taxon>Malassezia</taxon>
    </lineage>
</organism>
<proteinExistence type="predicted"/>
<evidence type="ECO:0000313" key="2">
    <source>
        <dbReference type="Proteomes" id="UP001217582"/>
    </source>
</evidence>
<gene>
    <name evidence="1" type="ORF">MARU1_000205</name>
</gene>
<name>A0AAJ5YVZ0_9BASI</name>